<name>X0RXJ9_9ZZZZ</name>
<evidence type="ECO:0000259" key="2">
    <source>
        <dbReference type="Pfam" id="PF25975"/>
    </source>
</evidence>
<feature type="domain" description="CzcB-like barrel-sandwich hybrid" evidence="1">
    <location>
        <begin position="36"/>
        <end position="130"/>
    </location>
</feature>
<dbReference type="SUPFAM" id="SSF111369">
    <property type="entry name" value="HlyD-like secretion proteins"/>
    <property type="match status" value="1"/>
</dbReference>
<dbReference type="PANTHER" id="PTHR30469">
    <property type="entry name" value="MULTIDRUG RESISTANCE PROTEIN MDTA"/>
    <property type="match status" value="1"/>
</dbReference>
<dbReference type="PANTHER" id="PTHR30469:SF33">
    <property type="entry name" value="SLR1207 PROTEIN"/>
    <property type="match status" value="1"/>
</dbReference>
<dbReference type="AlphaFoldDB" id="X0RXJ9"/>
<dbReference type="Gene3D" id="2.40.30.170">
    <property type="match status" value="1"/>
</dbReference>
<feature type="domain" description="CzcB-like C-terminal circularly permuted SH3-like" evidence="2">
    <location>
        <begin position="221"/>
        <end position="274"/>
    </location>
</feature>
<comment type="caution">
    <text evidence="3">The sequence shown here is derived from an EMBL/GenBank/DDBJ whole genome shotgun (WGS) entry which is preliminary data.</text>
</comment>
<dbReference type="InterPro" id="IPR058649">
    <property type="entry name" value="CzcB_C"/>
</dbReference>
<dbReference type="Pfam" id="PF25973">
    <property type="entry name" value="BSH_CzcB"/>
    <property type="match status" value="1"/>
</dbReference>
<dbReference type="GO" id="GO:0015562">
    <property type="term" value="F:efflux transmembrane transporter activity"/>
    <property type="evidence" value="ECO:0007669"/>
    <property type="project" value="TreeGrafter"/>
</dbReference>
<dbReference type="InterPro" id="IPR058647">
    <property type="entry name" value="BSH_CzcB-like"/>
</dbReference>
<dbReference type="Gene3D" id="2.40.420.20">
    <property type="match status" value="1"/>
</dbReference>
<dbReference type="Gene3D" id="1.10.287.470">
    <property type="entry name" value="Helix hairpin bin"/>
    <property type="match status" value="1"/>
</dbReference>
<accession>X0RXJ9</accession>
<protein>
    <recommendedName>
        <fullName evidence="4">RND efflux pump membrane fusion protein barrel-sandwich domain-containing protein</fullName>
    </recommendedName>
</protein>
<gene>
    <name evidence="3" type="ORF">S01H1_12321</name>
</gene>
<evidence type="ECO:0000259" key="1">
    <source>
        <dbReference type="Pfam" id="PF25973"/>
    </source>
</evidence>
<dbReference type="NCBIfam" id="TIGR01730">
    <property type="entry name" value="RND_mfp"/>
    <property type="match status" value="1"/>
</dbReference>
<dbReference type="GO" id="GO:1990281">
    <property type="term" value="C:efflux pump complex"/>
    <property type="evidence" value="ECO:0007669"/>
    <property type="project" value="TreeGrafter"/>
</dbReference>
<feature type="non-terminal residue" evidence="3">
    <location>
        <position position="1"/>
    </location>
</feature>
<evidence type="ECO:0000313" key="3">
    <source>
        <dbReference type="EMBL" id="GAF67746.1"/>
    </source>
</evidence>
<organism evidence="3">
    <name type="scientific">marine sediment metagenome</name>
    <dbReference type="NCBI Taxonomy" id="412755"/>
    <lineage>
        <taxon>unclassified sequences</taxon>
        <taxon>metagenomes</taxon>
        <taxon>ecological metagenomes</taxon>
    </lineage>
</organism>
<dbReference type="EMBL" id="BARS01006316">
    <property type="protein sequence ID" value="GAF67746.1"/>
    <property type="molecule type" value="Genomic_DNA"/>
</dbReference>
<sequence length="315" mass="34397">SPGNIMTVEGGDVIRTVDAFGQVRLNKESLLTFTSSGILEKMEVEKGEEVEKGKVLARLKNAQQESQLLQAENAYETAKVGASASELKERELAYQAVLETILIKAPFSGNIAEVLAYEGDSVSGSTQIIYLVNRDNIYIDIDIDEVDIKEISIGQQAEITFDAYPELKLPALVDGISPLATSKGGITVVEVTLQLTQGDPRIMSGFSAQVEITVEEVHNVVRIPTEAVAEKQGSHFVYLIEGETERIIPVKLGRGNDQYVEVLSGLKANDRILANAYQLFEQLKQESMKDEKKGEVFPPEAGAIKKLVPMGRGSK</sequence>
<dbReference type="Pfam" id="PF25975">
    <property type="entry name" value="CzcB_C"/>
    <property type="match status" value="1"/>
</dbReference>
<dbReference type="InterPro" id="IPR006143">
    <property type="entry name" value="RND_pump_MFP"/>
</dbReference>
<evidence type="ECO:0008006" key="4">
    <source>
        <dbReference type="Google" id="ProtNLM"/>
    </source>
</evidence>
<reference evidence="3" key="1">
    <citation type="journal article" date="2014" name="Front. Microbiol.">
        <title>High frequency of phylogenetically diverse reductive dehalogenase-homologous genes in deep subseafloor sedimentary metagenomes.</title>
        <authorList>
            <person name="Kawai M."/>
            <person name="Futagami T."/>
            <person name="Toyoda A."/>
            <person name="Takaki Y."/>
            <person name="Nishi S."/>
            <person name="Hori S."/>
            <person name="Arai W."/>
            <person name="Tsubouchi T."/>
            <person name="Morono Y."/>
            <person name="Uchiyama I."/>
            <person name="Ito T."/>
            <person name="Fujiyama A."/>
            <person name="Inagaki F."/>
            <person name="Takami H."/>
        </authorList>
    </citation>
    <scope>NUCLEOTIDE SEQUENCE</scope>
    <source>
        <strain evidence="3">Expedition CK06-06</strain>
    </source>
</reference>
<proteinExistence type="predicted"/>
<dbReference type="Gene3D" id="2.40.50.100">
    <property type="match status" value="1"/>
</dbReference>